<feature type="domain" description="Leucine-binding protein" evidence="4">
    <location>
        <begin position="30"/>
        <end position="370"/>
    </location>
</feature>
<keyword evidence="2 3" id="KW-0732">Signal</keyword>
<accession>A0AA94L293</accession>
<organism evidence="5 6">
    <name type="scientific">Desulfovibrio desulfuricans</name>
    <dbReference type="NCBI Taxonomy" id="876"/>
    <lineage>
        <taxon>Bacteria</taxon>
        <taxon>Pseudomonadati</taxon>
        <taxon>Thermodesulfobacteriota</taxon>
        <taxon>Desulfovibrionia</taxon>
        <taxon>Desulfovibrionales</taxon>
        <taxon>Desulfovibrionaceae</taxon>
        <taxon>Desulfovibrio</taxon>
    </lineage>
</organism>
<reference evidence="6" key="1">
    <citation type="submission" date="2016-11" db="EMBL/GenBank/DDBJ databases">
        <authorList>
            <person name="Jaros S."/>
            <person name="Januszkiewicz K."/>
            <person name="Wedrychowicz H."/>
        </authorList>
    </citation>
    <scope>NUCLEOTIDE SEQUENCE [LARGE SCALE GENOMIC DNA]</scope>
    <source>
        <strain evidence="6">DSM 7057</strain>
    </source>
</reference>
<evidence type="ECO:0000313" key="6">
    <source>
        <dbReference type="Proteomes" id="UP000182680"/>
    </source>
</evidence>
<dbReference type="InterPro" id="IPR028081">
    <property type="entry name" value="Leu-bd"/>
</dbReference>
<dbReference type="SUPFAM" id="SSF53822">
    <property type="entry name" value="Periplasmic binding protein-like I"/>
    <property type="match status" value="1"/>
</dbReference>
<dbReference type="CDD" id="cd06347">
    <property type="entry name" value="PBP1_ABC_LivK_ligand_binding-like"/>
    <property type="match status" value="1"/>
</dbReference>
<feature type="chain" id="PRO_5041642505" evidence="3">
    <location>
        <begin position="26"/>
        <end position="381"/>
    </location>
</feature>
<dbReference type="Pfam" id="PF13458">
    <property type="entry name" value="Peripla_BP_6"/>
    <property type="match status" value="1"/>
</dbReference>
<dbReference type="InterPro" id="IPR051010">
    <property type="entry name" value="BCAA_transport"/>
</dbReference>
<evidence type="ECO:0000256" key="2">
    <source>
        <dbReference type="ARBA" id="ARBA00022729"/>
    </source>
</evidence>
<sequence length="381" mass="40786">MKMGKFFAALAGLALTFGFAGQALAADAAPIKIGVYLPLTGQNAFGGQLELEGVRLAHKEMPTVLGRPVDLVVVDNKSDKVEAANAVKRLVERDKVVALIGSYGSSLAMSGAEVAEKAKVPGIGTSCTNPLVTQGKKYYFRACFIDPYQGAAAATYARENLGFKKAAVLMDMTNDYAVGLASFFSRSFKKQGGEVVGTLKYSSGDQDFTAQLTELISKQPDIVFMPAYFAEGAIIMKQARELGAKFRLMGADAMDNPDTLKLGGKAAEGFLHTTFPYDPAMTNMSEAAQRFTDAWKATYPDKETNVNGALGYNSYFIIIDAIKRANSAEPQAIAKALGETKDLSTALGVLSINESHDAEMPVGIIEYKDGKRVYVGEVTPK</sequence>
<dbReference type="RefSeq" id="WP_012624697.1">
    <property type="nucleotide sequence ID" value="NZ_FPIW01000022.1"/>
</dbReference>
<comment type="similarity">
    <text evidence="1">Belongs to the leucine-binding protein family.</text>
</comment>
<evidence type="ECO:0000313" key="5">
    <source>
        <dbReference type="EMBL" id="SFW47716.1"/>
    </source>
</evidence>
<comment type="caution">
    <text evidence="5">The sequence shown here is derived from an EMBL/GenBank/DDBJ whole genome shotgun (WGS) entry which is preliminary data.</text>
</comment>
<dbReference type="AlphaFoldDB" id="A0AA94L293"/>
<dbReference type="Proteomes" id="UP000182680">
    <property type="component" value="Unassembled WGS sequence"/>
</dbReference>
<gene>
    <name evidence="5" type="ORF">SAMN02910291_01460</name>
</gene>
<proteinExistence type="inferred from homology"/>
<name>A0AA94L293_DESDE</name>
<protein>
    <submittedName>
        <fullName evidence="5">Branched-chain amino acid transport system substrate-binding protein</fullName>
    </submittedName>
</protein>
<dbReference type="PANTHER" id="PTHR30483">
    <property type="entry name" value="LEUCINE-SPECIFIC-BINDING PROTEIN"/>
    <property type="match status" value="1"/>
</dbReference>
<dbReference type="EMBL" id="FPIW01000022">
    <property type="protein sequence ID" value="SFW47716.1"/>
    <property type="molecule type" value="Genomic_DNA"/>
</dbReference>
<feature type="signal peptide" evidence="3">
    <location>
        <begin position="1"/>
        <end position="25"/>
    </location>
</feature>
<evidence type="ECO:0000256" key="1">
    <source>
        <dbReference type="ARBA" id="ARBA00010062"/>
    </source>
</evidence>
<dbReference type="PANTHER" id="PTHR30483:SF6">
    <property type="entry name" value="PERIPLASMIC BINDING PROTEIN OF ABC TRANSPORTER FOR NATURAL AMINO ACIDS"/>
    <property type="match status" value="1"/>
</dbReference>
<evidence type="ECO:0000259" key="4">
    <source>
        <dbReference type="Pfam" id="PF13458"/>
    </source>
</evidence>
<dbReference type="InterPro" id="IPR028082">
    <property type="entry name" value="Peripla_BP_I"/>
</dbReference>
<evidence type="ECO:0000256" key="3">
    <source>
        <dbReference type="SAM" id="SignalP"/>
    </source>
</evidence>
<dbReference type="Gene3D" id="3.40.50.2300">
    <property type="match status" value="2"/>
</dbReference>
<dbReference type="OMA" id="MPGGKDY"/>